<organism evidence="5">
    <name type="scientific">uncultured bacterium</name>
    <name type="common">gcode 4</name>
    <dbReference type="NCBI Taxonomy" id="1234023"/>
    <lineage>
        <taxon>Bacteria</taxon>
        <taxon>environmental samples</taxon>
    </lineage>
</organism>
<dbReference type="Pfam" id="PF01555">
    <property type="entry name" value="N6_N4_Mtase"/>
    <property type="match status" value="1"/>
</dbReference>
<dbReference type="AlphaFoldDB" id="K1YMW2"/>
<evidence type="ECO:0000313" key="5">
    <source>
        <dbReference type="EMBL" id="EKD44305.1"/>
    </source>
</evidence>
<keyword evidence="3" id="KW-0808">Transferase</keyword>
<dbReference type="GO" id="GO:0003677">
    <property type="term" value="F:DNA binding"/>
    <property type="evidence" value="ECO:0007669"/>
    <property type="project" value="InterPro"/>
</dbReference>
<sequence length="530" mass="61616">RKYGFDNGETLGESSGVGNKIIHGDNLEALKALLPEYEGRVKCIYIDPPYNTGNEWWAYNDSVNDPKIKKWLGQVVGKEFEDLTRHDKWLCMMYPRLKLLHRLLSDDWGVIMISIADHEMATLKILMDEIFWINNFLCQFIWDNDWNIDNQSKIKVHHEYILTYGKKVDSIEKPVIIDPNIEESSKLYNDSIENSITKNGPKNPSSVVILPVWFPATFEKWVINAQSENYPIIHEDLIIDDFKLTRSGQVESGWSSKNLLLLFINNWFEPIQDSEGKETTFKITQSWAIYCYKKRSWDQGHVLSIIRNVWTTKQTSNFLKSLWFNFSYPKPIYLVQYLLEVFTKNKKDAIILDSFAWSWTTAHAVLNLNKKDDGNRKFILVEMEDYAETITAERIKHVVTGGIDLLGTGGGFDYFTLGQPLLDSEWNLNPSAGIERIRAYVAYTETAIPYDPVAPKVVNHPYFLVRSIDRDHYFYYKLDAITILDATFLKTVTVPSNSYSIWADKCSLSEDFLRDNNITFRKIPRDIRKL</sequence>
<accession>K1YMW2</accession>
<name>K1YMW2_9BACT</name>
<dbReference type="InterPro" id="IPR002052">
    <property type="entry name" value="DNA_methylase_N6_adenine_CS"/>
</dbReference>
<dbReference type="PRINTS" id="PR00508">
    <property type="entry name" value="S21N4MTFRASE"/>
</dbReference>
<feature type="non-terminal residue" evidence="5">
    <location>
        <position position="1"/>
    </location>
</feature>
<evidence type="ECO:0000256" key="3">
    <source>
        <dbReference type="ARBA" id="ARBA00022679"/>
    </source>
</evidence>
<dbReference type="Gene3D" id="3.40.50.150">
    <property type="entry name" value="Vaccinia Virus protein VP39"/>
    <property type="match status" value="1"/>
</dbReference>
<reference evidence="5" key="1">
    <citation type="journal article" date="2012" name="Science">
        <title>Fermentation, hydrogen, and sulfur metabolism in multiple uncultivated bacterial phyla.</title>
        <authorList>
            <person name="Wrighton K.C."/>
            <person name="Thomas B.C."/>
            <person name="Sharon I."/>
            <person name="Miller C.S."/>
            <person name="Castelle C.J."/>
            <person name="VerBerkmoes N.C."/>
            <person name="Wilkins M.J."/>
            <person name="Hettich R.L."/>
            <person name="Lipton M.S."/>
            <person name="Williams K.H."/>
            <person name="Long P.E."/>
            <person name="Banfield J.F."/>
        </authorList>
    </citation>
    <scope>NUCLEOTIDE SEQUENCE [LARGE SCALE GENOMIC DNA]</scope>
</reference>
<comment type="caution">
    <text evidence="5">The sequence shown here is derived from an EMBL/GenBank/DDBJ whole genome shotgun (WGS) entry which is preliminary data.</text>
</comment>
<dbReference type="InterPro" id="IPR001091">
    <property type="entry name" value="RM_Methyltransferase"/>
</dbReference>
<dbReference type="SUPFAM" id="SSF53335">
    <property type="entry name" value="S-adenosyl-L-methionine-dependent methyltransferases"/>
    <property type="match status" value="1"/>
</dbReference>
<evidence type="ECO:0000256" key="1">
    <source>
        <dbReference type="ARBA" id="ARBA00006594"/>
    </source>
</evidence>
<feature type="domain" description="DNA methylase N-4/N-6" evidence="4">
    <location>
        <begin position="41"/>
        <end position="391"/>
    </location>
</feature>
<proteinExistence type="inferred from homology"/>
<comment type="similarity">
    <text evidence="1">Belongs to the N(4)/N(6)-methyltransferase family.</text>
</comment>
<evidence type="ECO:0000259" key="4">
    <source>
        <dbReference type="Pfam" id="PF01555"/>
    </source>
</evidence>
<keyword evidence="2" id="KW-0489">Methyltransferase</keyword>
<dbReference type="GO" id="GO:0032259">
    <property type="term" value="P:methylation"/>
    <property type="evidence" value="ECO:0007669"/>
    <property type="project" value="UniProtKB-KW"/>
</dbReference>
<dbReference type="EMBL" id="AMFJ01028911">
    <property type="protein sequence ID" value="EKD44305.1"/>
    <property type="molecule type" value="Genomic_DNA"/>
</dbReference>
<gene>
    <name evidence="5" type="ORF">ACD_71C00180G0004</name>
</gene>
<dbReference type="InterPro" id="IPR029063">
    <property type="entry name" value="SAM-dependent_MTases_sf"/>
</dbReference>
<dbReference type="GO" id="GO:0008170">
    <property type="term" value="F:N-methyltransferase activity"/>
    <property type="evidence" value="ECO:0007669"/>
    <property type="project" value="InterPro"/>
</dbReference>
<dbReference type="InterPro" id="IPR002941">
    <property type="entry name" value="DNA_methylase_N4/N6"/>
</dbReference>
<evidence type="ECO:0000256" key="2">
    <source>
        <dbReference type="ARBA" id="ARBA00022603"/>
    </source>
</evidence>
<protein>
    <recommendedName>
        <fullName evidence="4">DNA methylase N-4/N-6 domain-containing protein</fullName>
    </recommendedName>
</protein>
<dbReference type="PROSITE" id="PS00092">
    <property type="entry name" value="N6_MTASE"/>
    <property type="match status" value="1"/>
</dbReference>